<reference evidence="3" key="1">
    <citation type="submission" date="2016-04" db="EMBL/GenBank/DDBJ databases">
        <authorList>
            <person name="Chen L."/>
            <person name="Zhuang W."/>
            <person name="Wang G."/>
        </authorList>
    </citation>
    <scope>NUCLEOTIDE SEQUENCE [LARGE SCALE GENOMIC DNA]</scope>
    <source>
        <strain evidence="3">17621</strain>
    </source>
</reference>
<evidence type="ECO:0000313" key="3">
    <source>
        <dbReference type="Proteomes" id="UP000192610"/>
    </source>
</evidence>
<feature type="chain" id="PRO_5010708657" evidence="1">
    <location>
        <begin position="28"/>
        <end position="451"/>
    </location>
</feature>
<protein>
    <submittedName>
        <fullName evidence="2">Uncharacterized protein</fullName>
    </submittedName>
</protein>
<sequence>MTLNTLVRIRTSVLFLCLLFSSSSLLAQTLNAVYAGTAYEYDQSSDAGAMVRTDYAYYFRPNSSFCSGLDKADWQKRIDGTYSITGNQLKMKFLNDGSEKIILLSVTGETGQSGAATFVRLNISTAVPNGFYKFVRSSSKADGFYFTDGKFKRTATLTTLSGGNANSGNGGSYSINQGQLDLKFDNGKTATYSLFTSPDKKQIVVINGDIYYLDEEEMAKHGDIAKPTTTTAAPIVTTTTTTKSNDILEAGMNLMKACNQTHGGKSLDALTSLKAVMNTNNLTLTMTADFNRQVVRLESSLQGNVILLEQMEGNSGWSFDGNGYVALSPQRVTELKRYLYCGILGLKAGVLEKSTATLQTTQYDLSSVMVTVNSVRAGYIINNKANKLEALIMVDPLSGTSTFTYSDYKKTNGIMLPYTEIMQSGKHAQTITYESYDINPSFPASSWAKPK</sequence>
<dbReference type="AlphaFoldDB" id="A0A1V9F1E6"/>
<keyword evidence="1" id="KW-0732">Signal</keyword>
<name>A0A1V9F1E6_9BACT</name>
<feature type="signal peptide" evidence="1">
    <location>
        <begin position="1"/>
        <end position="27"/>
    </location>
</feature>
<dbReference type="EMBL" id="LVXG01000009">
    <property type="protein sequence ID" value="OQP52104.1"/>
    <property type="molecule type" value="Genomic_DNA"/>
</dbReference>
<evidence type="ECO:0000256" key="1">
    <source>
        <dbReference type="SAM" id="SignalP"/>
    </source>
</evidence>
<dbReference type="Proteomes" id="UP000192610">
    <property type="component" value="Unassembled WGS sequence"/>
</dbReference>
<organism evidence="2 3">
    <name type="scientific">Niastella yeongjuensis</name>
    <dbReference type="NCBI Taxonomy" id="354355"/>
    <lineage>
        <taxon>Bacteria</taxon>
        <taxon>Pseudomonadati</taxon>
        <taxon>Bacteroidota</taxon>
        <taxon>Chitinophagia</taxon>
        <taxon>Chitinophagales</taxon>
        <taxon>Chitinophagaceae</taxon>
        <taxon>Niastella</taxon>
    </lineage>
</organism>
<gene>
    <name evidence="2" type="ORF">A4H97_26185</name>
</gene>
<keyword evidence="3" id="KW-1185">Reference proteome</keyword>
<proteinExistence type="predicted"/>
<evidence type="ECO:0000313" key="2">
    <source>
        <dbReference type="EMBL" id="OQP52104.1"/>
    </source>
</evidence>
<comment type="caution">
    <text evidence="2">The sequence shown here is derived from an EMBL/GenBank/DDBJ whole genome shotgun (WGS) entry which is preliminary data.</text>
</comment>
<accession>A0A1V9F1E6</accession>